<keyword evidence="2" id="KW-0645">Protease</keyword>
<comment type="caution">
    <text evidence="2">The sequence shown here is derived from an EMBL/GenBank/DDBJ whole genome shotgun (WGS) entry which is preliminary data.</text>
</comment>
<dbReference type="AlphaFoldDB" id="A0A432W5T3"/>
<proteinExistence type="predicted"/>
<gene>
    <name evidence="2" type="ORF">CWE09_00970</name>
</gene>
<dbReference type="InterPro" id="IPR029045">
    <property type="entry name" value="ClpP/crotonase-like_dom_sf"/>
</dbReference>
<evidence type="ECO:0000313" key="2">
    <source>
        <dbReference type="EMBL" id="RUO25339.1"/>
    </source>
</evidence>
<dbReference type="SUPFAM" id="SSF52096">
    <property type="entry name" value="ClpP/crotonase"/>
    <property type="match status" value="1"/>
</dbReference>
<dbReference type="Pfam" id="PF03572">
    <property type="entry name" value="Peptidase_S41"/>
    <property type="match status" value="1"/>
</dbReference>
<dbReference type="GO" id="GO:0004175">
    <property type="term" value="F:endopeptidase activity"/>
    <property type="evidence" value="ECO:0007669"/>
    <property type="project" value="TreeGrafter"/>
</dbReference>
<keyword evidence="2" id="KW-0378">Hydrolase</keyword>
<keyword evidence="3" id="KW-1185">Reference proteome</keyword>
<dbReference type="EMBL" id="PIPL01000001">
    <property type="protein sequence ID" value="RUO25339.1"/>
    <property type="molecule type" value="Genomic_DNA"/>
</dbReference>
<dbReference type="GO" id="GO:0006508">
    <property type="term" value="P:proteolysis"/>
    <property type="evidence" value="ECO:0007669"/>
    <property type="project" value="UniProtKB-KW"/>
</dbReference>
<dbReference type="CDD" id="cd07561">
    <property type="entry name" value="Peptidase_S41_CPP_like"/>
    <property type="match status" value="1"/>
</dbReference>
<dbReference type="SUPFAM" id="SSF50156">
    <property type="entry name" value="PDZ domain-like"/>
    <property type="match status" value="1"/>
</dbReference>
<name>A0A432W5T3_9GAMM</name>
<dbReference type="PANTHER" id="PTHR32060">
    <property type="entry name" value="TAIL-SPECIFIC PROTEASE"/>
    <property type="match status" value="1"/>
</dbReference>
<sequence>MPDKSPIHTSTKPTLQPFYSQCMIQKNNFTGINMYKVNLLSGMIIFSLTGCFSSSSSNDLAGQECSVSQQNRLLISELERDYLWNNELPSNINPDDYAGIRELLSAVTPDQDTFSFIMSRQEYEDIYINASFVGLGFGSLYNTDENVVQVRYVYDDSPADNVGLTRGSRLTQIGERSTEEWFQLVEAGQASWDDAFGPSQEGFELYLEWERVDGTPDDAYLLKQEVDTNTIMAVERFQVADKDIGYFVFDSFINRAAADINSAFDQMMGVDELVIDLRYNSGGLIRIANQIASQTSWQQVENETFVTYQFNDNYQDESTLFNLGAGIETLDLDRVVVLTTGASCSASELIVNGLRPFVDVFTVGTTTCGKPVGQYPTEICDDVLFAVNFQSVNADGFGDYFGGLAPTCPATDTVTTDWGDPADPLLAEAFHYLENGQCSATAEQQGQETLLMQRSLTDLAPAADPRDIILEKHRRHH</sequence>
<feature type="domain" description="Tail specific protease" evidence="1">
    <location>
        <begin position="214"/>
        <end position="411"/>
    </location>
</feature>
<dbReference type="InterPro" id="IPR041613">
    <property type="entry name" value="Pept_S41_N"/>
</dbReference>
<accession>A0A432W5T3</accession>
<dbReference type="Gene3D" id="3.90.226.10">
    <property type="entry name" value="2-enoyl-CoA Hydratase, Chain A, domain 1"/>
    <property type="match status" value="1"/>
</dbReference>
<dbReference type="GO" id="GO:0007165">
    <property type="term" value="P:signal transduction"/>
    <property type="evidence" value="ECO:0007669"/>
    <property type="project" value="TreeGrafter"/>
</dbReference>
<dbReference type="PANTHER" id="PTHR32060:SF30">
    <property type="entry name" value="CARBOXY-TERMINAL PROCESSING PROTEASE CTPA"/>
    <property type="match status" value="1"/>
</dbReference>
<dbReference type="GO" id="GO:0030288">
    <property type="term" value="C:outer membrane-bounded periplasmic space"/>
    <property type="evidence" value="ECO:0007669"/>
    <property type="project" value="TreeGrafter"/>
</dbReference>
<dbReference type="OrthoDB" id="7168509at2"/>
<dbReference type="Proteomes" id="UP000288293">
    <property type="component" value="Unassembled WGS sequence"/>
</dbReference>
<dbReference type="SMART" id="SM00245">
    <property type="entry name" value="TSPc"/>
    <property type="match status" value="1"/>
</dbReference>
<dbReference type="Gene3D" id="2.30.42.10">
    <property type="match status" value="1"/>
</dbReference>
<dbReference type="InterPro" id="IPR005151">
    <property type="entry name" value="Tail-specific_protease"/>
</dbReference>
<dbReference type="InterPro" id="IPR036034">
    <property type="entry name" value="PDZ_sf"/>
</dbReference>
<protein>
    <submittedName>
        <fullName evidence="2">Carboxyl-terminal protease</fullName>
    </submittedName>
</protein>
<evidence type="ECO:0000313" key="3">
    <source>
        <dbReference type="Proteomes" id="UP000288293"/>
    </source>
</evidence>
<evidence type="ECO:0000259" key="1">
    <source>
        <dbReference type="SMART" id="SM00245"/>
    </source>
</evidence>
<dbReference type="GO" id="GO:0008236">
    <property type="term" value="F:serine-type peptidase activity"/>
    <property type="evidence" value="ECO:0007669"/>
    <property type="project" value="InterPro"/>
</dbReference>
<dbReference type="Gene3D" id="3.30.750.170">
    <property type="match status" value="1"/>
</dbReference>
<dbReference type="Pfam" id="PF18294">
    <property type="entry name" value="Pept_S41_N"/>
    <property type="match status" value="1"/>
</dbReference>
<organism evidence="2 3">
    <name type="scientific">Aliidiomarina minuta</name>
    <dbReference type="NCBI Taxonomy" id="880057"/>
    <lineage>
        <taxon>Bacteria</taxon>
        <taxon>Pseudomonadati</taxon>
        <taxon>Pseudomonadota</taxon>
        <taxon>Gammaproteobacteria</taxon>
        <taxon>Alteromonadales</taxon>
        <taxon>Idiomarinaceae</taxon>
        <taxon>Aliidiomarina</taxon>
    </lineage>
</organism>
<reference evidence="2 3" key="1">
    <citation type="journal article" date="2011" name="Front. Microbiol.">
        <title>Genomic signatures of strain selection and enhancement in Bacillus atrophaeus var. globigii, a historical biowarfare simulant.</title>
        <authorList>
            <person name="Gibbons H.S."/>
            <person name="Broomall S.M."/>
            <person name="McNew L.A."/>
            <person name="Daligault H."/>
            <person name="Chapman C."/>
            <person name="Bruce D."/>
            <person name="Karavis M."/>
            <person name="Krepps M."/>
            <person name="McGregor P.A."/>
            <person name="Hong C."/>
            <person name="Park K.H."/>
            <person name="Akmal A."/>
            <person name="Feldman A."/>
            <person name="Lin J.S."/>
            <person name="Chang W.E."/>
            <person name="Higgs B.W."/>
            <person name="Demirev P."/>
            <person name="Lindquist J."/>
            <person name="Liem A."/>
            <person name="Fochler E."/>
            <person name="Read T.D."/>
            <person name="Tapia R."/>
            <person name="Johnson S."/>
            <person name="Bishop-Lilly K.A."/>
            <person name="Detter C."/>
            <person name="Han C."/>
            <person name="Sozhamannan S."/>
            <person name="Rosenzweig C.N."/>
            <person name="Skowronski E.W."/>
        </authorList>
    </citation>
    <scope>NUCLEOTIDE SEQUENCE [LARGE SCALE GENOMIC DNA]</scope>
    <source>
        <strain evidence="2 3">MLST1</strain>
    </source>
</reference>